<comment type="caution">
    <text evidence="1">The sequence shown here is derived from an EMBL/GenBank/DDBJ whole genome shotgun (WGS) entry which is preliminary data.</text>
</comment>
<evidence type="ECO:0000313" key="1">
    <source>
        <dbReference type="EMBL" id="KAJ7687931.1"/>
    </source>
</evidence>
<dbReference type="Proteomes" id="UP001221757">
    <property type="component" value="Unassembled WGS sequence"/>
</dbReference>
<reference evidence="1" key="1">
    <citation type="submission" date="2023-03" db="EMBL/GenBank/DDBJ databases">
        <title>Massive genome expansion in bonnet fungi (Mycena s.s.) driven by repeated elements and novel gene families across ecological guilds.</title>
        <authorList>
            <consortium name="Lawrence Berkeley National Laboratory"/>
            <person name="Harder C.B."/>
            <person name="Miyauchi S."/>
            <person name="Viragh M."/>
            <person name="Kuo A."/>
            <person name="Thoen E."/>
            <person name="Andreopoulos B."/>
            <person name="Lu D."/>
            <person name="Skrede I."/>
            <person name="Drula E."/>
            <person name="Henrissat B."/>
            <person name="Morin E."/>
            <person name="Kohler A."/>
            <person name="Barry K."/>
            <person name="LaButti K."/>
            <person name="Morin E."/>
            <person name="Salamov A."/>
            <person name="Lipzen A."/>
            <person name="Mereny Z."/>
            <person name="Hegedus B."/>
            <person name="Baldrian P."/>
            <person name="Stursova M."/>
            <person name="Weitz H."/>
            <person name="Taylor A."/>
            <person name="Grigoriev I.V."/>
            <person name="Nagy L.G."/>
            <person name="Martin F."/>
            <person name="Kauserud H."/>
        </authorList>
    </citation>
    <scope>NUCLEOTIDE SEQUENCE</scope>
    <source>
        <strain evidence="1">CBHHK067</strain>
    </source>
</reference>
<keyword evidence="2" id="KW-1185">Reference proteome</keyword>
<accession>A0AAD7DCC1</accession>
<gene>
    <name evidence="1" type="ORF">B0H17DRAFT_938890</name>
</gene>
<protein>
    <submittedName>
        <fullName evidence="1">Uncharacterized protein</fullName>
    </submittedName>
</protein>
<dbReference type="EMBL" id="JARKIE010000083">
    <property type="protein sequence ID" value="KAJ7687931.1"/>
    <property type="molecule type" value="Genomic_DNA"/>
</dbReference>
<sequence length="309" mass="32810">MAPALLSAASKSPLHSSWRKRNKETVQKIYNLTIYPANAKIITEGASAVPTGLFNANATGRVTPVGEFSGFQDSIEYFFGLAPLPTGAPPNGAITNATLVEFTTGCAEVAASTVYLTVSTINADGSAGAYISTLKQVAFWHFDAEGAVLQYDAWIPSLAVFANLSHGGGLAGQNGTIQGICDLQAQTCVGNNTVYDSAAACNQTLSAKPFGSLDEAWGDNVVCRTIHVLLTKIRPEVHCPHVGPTGGGKCVDVEYNDVYFNDEFLFGEPLGGHSTARMKTMIDRIDCLEVVSYNQTLQLDARTSHVVVI</sequence>
<dbReference type="AlphaFoldDB" id="A0AAD7DCC1"/>
<proteinExistence type="predicted"/>
<organism evidence="1 2">
    <name type="scientific">Mycena rosella</name>
    <name type="common">Pink bonnet</name>
    <name type="synonym">Agaricus rosellus</name>
    <dbReference type="NCBI Taxonomy" id="1033263"/>
    <lineage>
        <taxon>Eukaryota</taxon>
        <taxon>Fungi</taxon>
        <taxon>Dikarya</taxon>
        <taxon>Basidiomycota</taxon>
        <taxon>Agaricomycotina</taxon>
        <taxon>Agaricomycetes</taxon>
        <taxon>Agaricomycetidae</taxon>
        <taxon>Agaricales</taxon>
        <taxon>Marasmiineae</taxon>
        <taxon>Mycenaceae</taxon>
        <taxon>Mycena</taxon>
    </lineage>
</organism>
<evidence type="ECO:0000313" key="2">
    <source>
        <dbReference type="Proteomes" id="UP001221757"/>
    </source>
</evidence>
<name>A0AAD7DCC1_MYCRO</name>